<dbReference type="AlphaFoldDB" id="M5GG07"/>
<evidence type="ECO:0000313" key="4">
    <source>
        <dbReference type="Proteomes" id="UP000030653"/>
    </source>
</evidence>
<dbReference type="HOGENOM" id="CLU_1038366_0_0_1"/>
<name>M5GG07_DACPD</name>
<evidence type="ECO:0000313" key="3">
    <source>
        <dbReference type="EMBL" id="EJU04658.1"/>
    </source>
</evidence>
<keyword evidence="2" id="KW-0732">Signal</keyword>
<feature type="compositionally biased region" description="Polar residues" evidence="1">
    <location>
        <begin position="113"/>
        <end position="131"/>
    </location>
</feature>
<feature type="region of interest" description="Disordered" evidence="1">
    <location>
        <begin position="113"/>
        <end position="134"/>
    </location>
</feature>
<sequence>MKFTSLVALAIGLTGTWAHKLPARGIHSVSKSILAGRADERPVFRRQLSATQCVTPCSGQTAQLNTLSECTTVDCVCSGMNTLSSDCQACLLQVDGLTAADWGATCADPGSLGDSQPTGVATSSPAQSPDPGSSSNTICGSSCSSASDSNDLTTILSCNPTDANCICTGLNQLSSGCLSCVLGTLGATQAQVQQQCTAELGGGGAVGAGAGAGGGGAAGPVGTTTAAVPEASGSVNDNTGGINLGSAAGGGSSGAAGSLPSTLAAKSGAGRATIGGLVSALVVVGGVVALL</sequence>
<dbReference type="RefSeq" id="XP_040631552.1">
    <property type="nucleotide sequence ID" value="XM_040771884.1"/>
</dbReference>
<dbReference type="EMBL" id="JH795857">
    <property type="protein sequence ID" value="EJU04658.1"/>
    <property type="molecule type" value="Genomic_DNA"/>
</dbReference>
<protein>
    <recommendedName>
        <fullName evidence="5">Extracellular membrane protein CFEM domain-containing protein</fullName>
    </recommendedName>
</protein>
<dbReference type="GeneID" id="63686946"/>
<reference evidence="3 4" key="1">
    <citation type="journal article" date="2012" name="Science">
        <title>The Paleozoic origin of enzymatic lignin decomposition reconstructed from 31 fungal genomes.</title>
        <authorList>
            <person name="Floudas D."/>
            <person name="Binder M."/>
            <person name="Riley R."/>
            <person name="Barry K."/>
            <person name="Blanchette R.A."/>
            <person name="Henrissat B."/>
            <person name="Martinez A.T."/>
            <person name="Otillar R."/>
            <person name="Spatafora J.W."/>
            <person name="Yadav J.S."/>
            <person name="Aerts A."/>
            <person name="Benoit I."/>
            <person name="Boyd A."/>
            <person name="Carlson A."/>
            <person name="Copeland A."/>
            <person name="Coutinho P.M."/>
            <person name="de Vries R.P."/>
            <person name="Ferreira P."/>
            <person name="Findley K."/>
            <person name="Foster B."/>
            <person name="Gaskell J."/>
            <person name="Glotzer D."/>
            <person name="Gorecki P."/>
            <person name="Heitman J."/>
            <person name="Hesse C."/>
            <person name="Hori C."/>
            <person name="Igarashi K."/>
            <person name="Jurgens J.A."/>
            <person name="Kallen N."/>
            <person name="Kersten P."/>
            <person name="Kohler A."/>
            <person name="Kuees U."/>
            <person name="Kumar T.K.A."/>
            <person name="Kuo A."/>
            <person name="LaButti K."/>
            <person name="Larrondo L.F."/>
            <person name="Lindquist E."/>
            <person name="Ling A."/>
            <person name="Lombard V."/>
            <person name="Lucas S."/>
            <person name="Lundell T."/>
            <person name="Martin R."/>
            <person name="McLaughlin D.J."/>
            <person name="Morgenstern I."/>
            <person name="Morin E."/>
            <person name="Murat C."/>
            <person name="Nagy L.G."/>
            <person name="Nolan M."/>
            <person name="Ohm R.A."/>
            <person name="Patyshakuliyeva A."/>
            <person name="Rokas A."/>
            <person name="Ruiz-Duenas F.J."/>
            <person name="Sabat G."/>
            <person name="Salamov A."/>
            <person name="Samejima M."/>
            <person name="Schmutz J."/>
            <person name="Slot J.C."/>
            <person name="St John F."/>
            <person name="Stenlid J."/>
            <person name="Sun H."/>
            <person name="Sun S."/>
            <person name="Syed K."/>
            <person name="Tsang A."/>
            <person name="Wiebenga A."/>
            <person name="Young D."/>
            <person name="Pisabarro A."/>
            <person name="Eastwood D.C."/>
            <person name="Martin F."/>
            <person name="Cullen D."/>
            <person name="Grigoriev I.V."/>
            <person name="Hibbett D.S."/>
        </authorList>
    </citation>
    <scope>NUCLEOTIDE SEQUENCE [LARGE SCALE GENOMIC DNA]</scope>
    <source>
        <strain evidence="3 4">DJM-731 SS1</strain>
    </source>
</reference>
<keyword evidence="4" id="KW-1185">Reference proteome</keyword>
<evidence type="ECO:0000256" key="1">
    <source>
        <dbReference type="SAM" id="MobiDB-lite"/>
    </source>
</evidence>
<feature type="signal peptide" evidence="2">
    <location>
        <begin position="1"/>
        <end position="18"/>
    </location>
</feature>
<organism evidence="3 4">
    <name type="scientific">Dacryopinax primogenitus (strain DJM 731)</name>
    <name type="common">Brown rot fungus</name>
    <dbReference type="NCBI Taxonomy" id="1858805"/>
    <lineage>
        <taxon>Eukaryota</taxon>
        <taxon>Fungi</taxon>
        <taxon>Dikarya</taxon>
        <taxon>Basidiomycota</taxon>
        <taxon>Agaricomycotina</taxon>
        <taxon>Dacrymycetes</taxon>
        <taxon>Dacrymycetales</taxon>
        <taxon>Dacrymycetaceae</taxon>
        <taxon>Dacryopinax</taxon>
    </lineage>
</organism>
<evidence type="ECO:0008006" key="5">
    <source>
        <dbReference type="Google" id="ProtNLM"/>
    </source>
</evidence>
<evidence type="ECO:0000256" key="2">
    <source>
        <dbReference type="SAM" id="SignalP"/>
    </source>
</evidence>
<dbReference type="Proteomes" id="UP000030653">
    <property type="component" value="Unassembled WGS sequence"/>
</dbReference>
<accession>M5GG07</accession>
<gene>
    <name evidence="3" type="ORF">DACRYDRAFT_20319</name>
</gene>
<feature type="chain" id="PRO_5004067731" description="Extracellular membrane protein CFEM domain-containing protein" evidence="2">
    <location>
        <begin position="19"/>
        <end position="291"/>
    </location>
</feature>
<proteinExistence type="predicted"/>